<comment type="caution">
    <text evidence="4">The sequence shown here is derived from an EMBL/GenBank/DDBJ whole genome shotgun (WGS) entry which is preliminary data.</text>
</comment>
<feature type="transmembrane region" description="Helical" evidence="2">
    <location>
        <begin position="140"/>
        <end position="159"/>
    </location>
</feature>
<sequence>MELSQKLVKLRKESGLTQEELAQKLFVTRTAVSKWENGKGYPGIDSLKLLAGFYGVSLDELVSDEDVAAVQSAKRRRSRAFYWCAVACLIVTFAFAVATVAAKIPWLLIPSAVAAVGYVTFGFFSSPLGGLSRAEFIRRIVCRAIVVLIVLAVIITTLISSL</sequence>
<protein>
    <submittedName>
        <fullName evidence="4">Helix-turn-helix transcriptional regulator</fullName>
    </submittedName>
</protein>
<proteinExistence type="predicted"/>
<evidence type="ECO:0000313" key="4">
    <source>
        <dbReference type="EMBL" id="HIU61374.1"/>
    </source>
</evidence>
<keyword evidence="1" id="KW-0238">DNA-binding</keyword>
<keyword evidence="2" id="KW-0472">Membrane</keyword>
<dbReference type="SMART" id="SM00530">
    <property type="entry name" value="HTH_XRE"/>
    <property type="match status" value="1"/>
</dbReference>
<dbReference type="EMBL" id="DVNE01000017">
    <property type="protein sequence ID" value="HIU61374.1"/>
    <property type="molecule type" value="Genomic_DNA"/>
</dbReference>
<reference evidence="4" key="2">
    <citation type="journal article" date="2021" name="PeerJ">
        <title>Extensive microbial diversity within the chicken gut microbiome revealed by metagenomics and culture.</title>
        <authorList>
            <person name="Gilroy R."/>
            <person name="Ravi A."/>
            <person name="Getino M."/>
            <person name="Pursley I."/>
            <person name="Horton D.L."/>
            <person name="Alikhan N.F."/>
            <person name="Baker D."/>
            <person name="Gharbi K."/>
            <person name="Hall N."/>
            <person name="Watson M."/>
            <person name="Adriaenssens E.M."/>
            <person name="Foster-Nyarko E."/>
            <person name="Jarju S."/>
            <person name="Secka A."/>
            <person name="Antonio M."/>
            <person name="Oren A."/>
            <person name="Chaudhuri R.R."/>
            <person name="La Ragione R."/>
            <person name="Hildebrand F."/>
            <person name="Pallen M.J."/>
        </authorList>
    </citation>
    <scope>NUCLEOTIDE SEQUENCE</scope>
    <source>
        <strain evidence="4">CHK195-12923</strain>
    </source>
</reference>
<feature type="transmembrane region" description="Helical" evidence="2">
    <location>
        <begin position="107"/>
        <end position="128"/>
    </location>
</feature>
<feature type="domain" description="HTH cro/C1-type" evidence="3">
    <location>
        <begin position="7"/>
        <end position="61"/>
    </location>
</feature>
<reference evidence="4" key="1">
    <citation type="submission" date="2020-10" db="EMBL/GenBank/DDBJ databases">
        <authorList>
            <person name="Gilroy R."/>
        </authorList>
    </citation>
    <scope>NUCLEOTIDE SEQUENCE</scope>
    <source>
        <strain evidence="4">CHK195-12923</strain>
    </source>
</reference>
<organism evidence="4 5">
    <name type="scientific">Candidatus Coproplasma excrementigallinarum</name>
    <dbReference type="NCBI Taxonomy" id="2840747"/>
    <lineage>
        <taxon>Bacteria</taxon>
        <taxon>Bacillati</taxon>
        <taxon>Bacillota</taxon>
        <taxon>Clostridia</taxon>
        <taxon>Eubacteriales</taxon>
        <taxon>Candidatus Coproplasma</taxon>
    </lineage>
</organism>
<dbReference type="PANTHER" id="PTHR46558">
    <property type="entry name" value="TRACRIPTIONAL REGULATORY PROTEIN-RELATED-RELATED"/>
    <property type="match status" value="1"/>
</dbReference>
<dbReference type="SUPFAM" id="SSF47413">
    <property type="entry name" value="lambda repressor-like DNA-binding domains"/>
    <property type="match status" value="1"/>
</dbReference>
<dbReference type="GO" id="GO:0003677">
    <property type="term" value="F:DNA binding"/>
    <property type="evidence" value="ECO:0007669"/>
    <property type="project" value="UniProtKB-KW"/>
</dbReference>
<accession>A0A9D1MJD8</accession>
<dbReference type="Proteomes" id="UP000824110">
    <property type="component" value="Unassembled WGS sequence"/>
</dbReference>
<evidence type="ECO:0000313" key="5">
    <source>
        <dbReference type="Proteomes" id="UP000824110"/>
    </source>
</evidence>
<evidence type="ECO:0000259" key="3">
    <source>
        <dbReference type="PROSITE" id="PS50943"/>
    </source>
</evidence>
<keyword evidence="2" id="KW-0812">Transmembrane</keyword>
<dbReference type="InterPro" id="IPR001387">
    <property type="entry name" value="Cro/C1-type_HTH"/>
</dbReference>
<gene>
    <name evidence="4" type="ORF">IAB69_01825</name>
</gene>
<name>A0A9D1MJD8_9FIRM</name>
<evidence type="ECO:0000256" key="1">
    <source>
        <dbReference type="ARBA" id="ARBA00023125"/>
    </source>
</evidence>
<dbReference type="PANTHER" id="PTHR46558:SF13">
    <property type="entry name" value="HTH-TYPE TRANSCRIPTIONAL REGULATOR IMMR"/>
    <property type="match status" value="1"/>
</dbReference>
<dbReference type="CDD" id="cd00093">
    <property type="entry name" value="HTH_XRE"/>
    <property type="match status" value="1"/>
</dbReference>
<keyword evidence="2" id="KW-1133">Transmembrane helix</keyword>
<evidence type="ECO:0000256" key="2">
    <source>
        <dbReference type="SAM" id="Phobius"/>
    </source>
</evidence>
<dbReference type="PROSITE" id="PS50943">
    <property type="entry name" value="HTH_CROC1"/>
    <property type="match status" value="1"/>
</dbReference>
<dbReference type="Gene3D" id="1.10.260.40">
    <property type="entry name" value="lambda repressor-like DNA-binding domains"/>
    <property type="match status" value="1"/>
</dbReference>
<dbReference type="Pfam" id="PF01381">
    <property type="entry name" value="HTH_3"/>
    <property type="match status" value="1"/>
</dbReference>
<dbReference type="AlphaFoldDB" id="A0A9D1MJD8"/>
<dbReference type="InterPro" id="IPR010982">
    <property type="entry name" value="Lambda_DNA-bd_dom_sf"/>
</dbReference>
<feature type="transmembrane region" description="Helical" evidence="2">
    <location>
        <begin position="80"/>
        <end position="101"/>
    </location>
</feature>